<protein>
    <submittedName>
        <fullName evidence="2">Uncharacterized protein</fullName>
    </submittedName>
</protein>
<sequence>MLLTLEWGLFYVGPGKKGGEKIRFLIYNKMFAQIKALSKSIAKNTLRKPTNLRKRKRNEPTNKDVEPFYIPNKLRRKDGTFLTPN</sequence>
<evidence type="ECO:0000256" key="1">
    <source>
        <dbReference type="SAM" id="MobiDB-lite"/>
    </source>
</evidence>
<keyword evidence="3" id="KW-1185">Reference proteome</keyword>
<comment type="caution">
    <text evidence="2">The sequence shown here is derived from an EMBL/GenBank/DDBJ whole genome shotgun (WGS) entry which is preliminary data.</text>
</comment>
<proteinExistence type="predicted"/>
<dbReference type="VEuPathDB" id="FungiDB:EYZ11_012930"/>
<gene>
    <name evidence="2" type="ORF">EYZ11_012930</name>
</gene>
<reference evidence="2 3" key="1">
    <citation type="submission" date="2019-03" db="EMBL/GenBank/DDBJ databases">
        <title>The genome sequence of a newly discovered highly antifungal drug resistant Aspergillus species, Aspergillus tanneri NIH 1004.</title>
        <authorList>
            <person name="Mounaud S."/>
            <person name="Singh I."/>
            <person name="Joardar V."/>
            <person name="Pakala S."/>
            <person name="Pakala S."/>
            <person name="Venepally P."/>
            <person name="Hoover J."/>
            <person name="Nierman W."/>
            <person name="Chung J."/>
            <person name="Losada L."/>
        </authorList>
    </citation>
    <scope>NUCLEOTIDE SEQUENCE [LARGE SCALE GENOMIC DNA]</scope>
    <source>
        <strain evidence="2 3">NIH1004</strain>
    </source>
</reference>
<dbReference type="EMBL" id="SOSA01001106">
    <property type="protein sequence ID" value="THC87624.1"/>
    <property type="molecule type" value="Genomic_DNA"/>
</dbReference>
<dbReference type="Proteomes" id="UP000308092">
    <property type="component" value="Unassembled WGS sequence"/>
</dbReference>
<feature type="region of interest" description="Disordered" evidence="1">
    <location>
        <begin position="46"/>
        <end position="66"/>
    </location>
</feature>
<evidence type="ECO:0000313" key="3">
    <source>
        <dbReference type="Proteomes" id="UP000308092"/>
    </source>
</evidence>
<name>A0A4V3UMJ9_9EURO</name>
<accession>A0A4V3UMJ9</accession>
<organism evidence="2 3">
    <name type="scientific">Aspergillus tanneri</name>
    <dbReference type="NCBI Taxonomy" id="1220188"/>
    <lineage>
        <taxon>Eukaryota</taxon>
        <taxon>Fungi</taxon>
        <taxon>Dikarya</taxon>
        <taxon>Ascomycota</taxon>
        <taxon>Pezizomycotina</taxon>
        <taxon>Eurotiomycetes</taxon>
        <taxon>Eurotiomycetidae</taxon>
        <taxon>Eurotiales</taxon>
        <taxon>Aspergillaceae</taxon>
        <taxon>Aspergillus</taxon>
        <taxon>Aspergillus subgen. Circumdati</taxon>
    </lineage>
</organism>
<evidence type="ECO:0000313" key="2">
    <source>
        <dbReference type="EMBL" id="THC87624.1"/>
    </source>
</evidence>
<dbReference type="AlphaFoldDB" id="A0A4V3UMJ9"/>